<sequence length="452" mass="47797">MAAAASAAGPLGLTACTASSPGQAAGAGGPGTLPPNPFDSLYPGDFALTELSADPIEPMEPPARPTGLEDAVLDPAYSTRLYRATDAGDGGGGRMRHEYSRRQAFNADNSRYLAQDGTGAWHLYDGATFAHLGQVPELIGDCEPIWHATDPALIYFTDRNGGTLWRTYDVKARTTSEVINLKDTAPWPQATSYWTKGEGTTSADGRYLTLMATRYDEGAQTTTAYGLVVVDLIDRAVVSTLDAADFPVPGAVPDHVSTSASGDYAVASWLDGQGGTVAFTRDFSASRQLTTGSEHSDLAFGPQRQDYLVYADYGAGELVAIDLATGRRTPLHTLYPAEGEAYALHVSGQAFDRPGWAVVSTYADTADHGQTRPAPTLRAEYRKVWLVELAPGGRVLNVAHTRVGEGSQDDGAYFAEPQASASRDLSRIIFASDVGGRAVESYIVGLPGGFSG</sequence>
<gene>
    <name evidence="2" type="ORF">MANAM107_06620</name>
</gene>
<accession>A0ABN6K698</accession>
<reference evidence="2 3" key="1">
    <citation type="submission" date="2021-08" db="EMBL/GenBank/DDBJ databases">
        <title>Whole genome sequence of novel Actinomyces species strain MAS-1.</title>
        <authorList>
            <person name="Saito M."/>
            <person name="Kuwahara N."/>
            <person name="Takizawa T."/>
            <person name="Gotouda H."/>
            <person name="Ochiai T."/>
        </authorList>
    </citation>
    <scope>NUCLEOTIDE SEQUENCE [LARGE SCALE GENOMIC DNA]</scope>
    <source>
        <strain evidence="2 3">MAS-1</strain>
    </source>
</reference>
<keyword evidence="3" id="KW-1185">Reference proteome</keyword>
<evidence type="ECO:0000313" key="3">
    <source>
        <dbReference type="Proteomes" id="UP000824496"/>
    </source>
</evidence>
<organism evidence="2 3">
    <name type="scientific">Actinomyces capricornis</name>
    <dbReference type="NCBI Taxonomy" id="2755559"/>
    <lineage>
        <taxon>Bacteria</taxon>
        <taxon>Bacillati</taxon>
        <taxon>Actinomycetota</taxon>
        <taxon>Actinomycetes</taxon>
        <taxon>Actinomycetales</taxon>
        <taxon>Actinomycetaceae</taxon>
        <taxon>Actinomyces</taxon>
    </lineage>
</organism>
<evidence type="ECO:0008006" key="4">
    <source>
        <dbReference type="Google" id="ProtNLM"/>
    </source>
</evidence>
<proteinExistence type="predicted"/>
<dbReference type="SUPFAM" id="SSF69304">
    <property type="entry name" value="Tricorn protease N-terminal domain"/>
    <property type="match status" value="1"/>
</dbReference>
<dbReference type="EMBL" id="AP025017">
    <property type="protein sequence ID" value="BDA63828.1"/>
    <property type="molecule type" value="Genomic_DNA"/>
</dbReference>
<protein>
    <recommendedName>
        <fullName evidence="4">Lipoprotein</fullName>
    </recommendedName>
</protein>
<name>A0ABN6K698_9ACTO</name>
<dbReference type="Proteomes" id="UP000824496">
    <property type="component" value="Chromosome"/>
</dbReference>
<evidence type="ECO:0000256" key="1">
    <source>
        <dbReference type="SAM" id="MobiDB-lite"/>
    </source>
</evidence>
<feature type="region of interest" description="Disordered" evidence="1">
    <location>
        <begin position="20"/>
        <end position="40"/>
    </location>
</feature>
<evidence type="ECO:0000313" key="2">
    <source>
        <dbReference type="EMBL" id="BDA63828.1"/>
    </source>
</evidence>